<dbReference type="EMBL" id="JAAECE010000005">
    <property type="protein sequence ID" value="KAF1800576.1"/>
    <property type="molecule type" value="Genomic_DNA"/>
</dbReference>
<feature type="transmembrane region" description="Helical" evidence="1">
    <location>
        <begin position="17"/>
        <end position="38"/>
    </location>
</feature>
<proteinExistence type="predicted"/>
<dbReference type="Proteomes" id="UP000469890">
    <property type="component" value="Unassembled WGS sequence"/>
</dbReference>
<organism evidence="2 3">
    <name type="scientific">Mucor circinelloides f. lusitanicus</name>
    <name type="common">Mucor racemosus var. lusitanicus</name>
    <dbReference type="NCBI Taxonomy" id="29924"/>
    <lineage>
        <taxon>Eukaryota</taxon>
        <taxon>Fungi</taxon>
        <taxon>Fungi incertae sedis</taxon>
        <taxon>Mucoromycota</taxon>
        <taxon>Mucoromycotina</taxon>
        <taxon>Mucoromycetes</taxon>
        <taxon>Mucorales</taxon>
        <taxon>Mucorineae</taxon>
        <taxon>Mucoraceae</taxon>
        <taxon>Mucor</taxon>
    </lineage>
</organism>
<comment type="caution">
    <text evidence="2">The sequence shown here is derived from an EMBL/GenBank/DDBJ whole genome shotgun (WGS) entry which is preliminary data.</text>
</comment>
<name>A0A8H4BFR1_MUCCL</name>
<feature type="transmembrane region" description="Helical" evidence="1">
    <location>
        <begin position="75"/>
        <end position="95"/>
    </location>
</feature>
<keyword evidence="1" id="KW-0472">Membrane</keyword>
<protein>
    <submittedName>
        <fullName evidence="2">Uncharacterized protein</fullName>
    </submittedName>
</protein>
<keyword evidence="1" id="KW-1133">Transmembrane helix</keyword>
<feature type="transmembrane region" description="Helical" evidence="1">
    <location>
        <begin position="131"/>
        <end position="148"/>
    </location>
</feature>
<accession>A0A8H4BFR1</accession>
<evidence type="ECO:0000313" key="3">
    <source>
        <dbReference type="Proteomes" id="UP000469890"/>
    </source>
</evidence>
<reference evidence="2 3" key="1">
    <citation type="submission" date="2019-09" db="EMBL/GenBank/DDBJ databases">
        <authorList>
            <consortium name="DOE Joint Genome Institute"/>
            <person name="Mondo S.J."/>
            <person name="Navarro-Mendoza M.I."/>
            <person name="Perez-Arques C."/>
            <person name="Panchal S."/>
            <person name="Nicolas F.E."/>
            <person name="Ganguly P."/>
            <person name="Pangilinan J."/>
            <person name="Grigoriev I."/>
            <person name="Heitman J."/>
            <person name="Sanya K."/>
            <person name="Garre V."/>
        </authorList>
    </citation>
    <scope>NUCLEOTIDE SEQUENCE [LARGE SCALE GENOMIC DNA]</scope>
    <source>
        <strain evidence="2 3">MU402</strain>
    </source>
</reference>
<feature type="transmembrane region" description="Helical" evidence="1">
    <location>
        <begin position="50"/>
        <end position="69"/>
    </location>
</feature>
<evidence type="ECO:0000256" key="1">
    <source>
        <dbReference type="SAM" id="Phobius"/>
    </source>
</evidence>
<dbReference type="AlphaFoldDB" id="A0A8H4BFR1"/>
<feature type="transmembrane region" description="Helical" evidence="1">
    <location>
        <begin position="107"/>
        <end position="125"/>
    </location>
</feature>
<gene>
    <name evidence="2" type="ORF">FB192DRAFT_1381372</name>
</gene>
<sequence length="208" mass="23930">MMTLFLHFTYWHEESRYVWWVVLFPASILLIVAAWQLWTQYYQLSTTTRFIMLTVYSLLMAFILSDIVSKAFQEYGLLVFTMICFGILAIVIYTFQTKFKFQGTKPIFCSIASVCMSSVGLRVVYQLNPVQILGPIAVASVTCSYLILELYYAMDTMTVDDYVLANMSFHMDLVYPINGLHHLCELSDDVDNFPEYFNPDASPVLNSA</sequence>
<keyword evidence="1" id="KW-0812">Transmembrane</keyword>
<evidence type="ECO:0000313" key="2">
    <source>
        <dbReference type="EMBL" id="KAF1800576.1"/>
    </source>
</evidence>